<dbReference type="InterPro" id="IPR027417">
    <property type="entry name" value="P-loop_NTPase"/>
</dbReference>
<sequence length="256" mass="27543">VIESTERLPASILTGFLGSGKTTLLNRLLRHEGMANTAVIVNEFGEVGLDHLLIETPDESTVLMDSGCLCCTILGDLVQTLQTLLAKRITGTVPAFERVVIETTGLADPASVLQTLIADRDVTKYYALDSVITVIDAVNGAGQFDTHFESVKQAAIADCIVISKTDLVGDGDPDGLLARIAEINPGAEIHHAVMGEIEPTKLLGTRTADRDLGRWLDAGTREYGHSHRLNDDIHTFTVSHDAPIDPAGLQLWLDLL</sequence>
<name>A0A382EWH9_9ZZZZ</name>
<accession>A0A382EWH9</accession>
<dbReference type="PANTHER" id="PTHR13748">
    <property type="entry name" value="COBW-RELATED"/>
    <property type="match status" value="1"/>
</dbReference>
<evidence type="ECO:0000313" key="2">
    <source>
        <dbReference type="EMBL" id="SVB54642.1"/>
    </source>
</evidence>
<dbReference type="InterPro" id="IPR051316">
    <property type="entry name" value="Zinc-reg_GTPase_activator"/>
</dbReference>
<dbReference type="Gene3D" id="3.40.50.300">
    <property type="entry name" value="P-loop containing nucleotide triphosphate hydrolases"/>
    <property type="match status" value="1"/>
</dbReference>
<gene>
    <name evidence="2" type="ORF">METZ01_LOCUS207496</name>
</gene>
<proteinExistence type="predicted"/>
<dbReference type="CDD" id="cd03112">
    <property type="entry name" value="CobW-like"/>
    <property type="match status" value="1"/>
</dbReference>
<dbReference type="SUPFAM" id="SSF52540">
    <property type="entry name" value="P-loop containing nucleoside triphosphate hydrolases"/>
    <property type="match status" value="1"/>
</dbReference>
<dbReference type="InterPro" id="IPR003495">
    <property type="entry name" value="CobW/HypB/UreG_nucleotide-bd"/>
</dbReference>
<dbReference type="EMBL" id="UINC01046518">
    <property type="protein sequence ID" value="SVB54642.1"/>
    <property type="molecule type" value="Genomic_DNA"/>
</dbReference>
<organism evidence="2">
    <name type="scientific">marine metagenome</name>
    <dbReference type="NCBI Taxonomy" id="408172"/>
    <lineage>
        <taxon>unclassified sequences</taxon>
        <taxon>metagenomes</taxon>
        <taxon>ecological metagenomes</taxon>
    </lineage>
</organism>
<dbReference type="Pfam" id="PF02492">
    <property type="entry name" value="cobW"/>
    <property type="match status" value="1"/>
</dbReference>
<reference evidence="2" key="1">
    <citation type="submission" date="2018-05" db="EMBL/GenBank/DDBJ databases">
        <authorList>
            <person name="Lanie J.A."/>
            <person name="Ng W.-L."/>
            <person name="Kazmierczak K.M."/>
            <person name="Andrzejewski T.M."/>
            <person name="Davidsen T.M."/>
            <person name="Wayne K.J."/>
            <person name="Tettelin H."/>
            <person name="Glass J.I."/>
            <person name="Rusch D."/>
            <person name="Podicherti R."/>
            <person name="Tsui H.-C.T."/>
            <person name="Winkler M.E."/>
        </authorList>
    </citation>
    <scope>NUCLEOTIDE SEQUENCE</scope>
</reference>
<evidence type="ECO:0000259" key="1">
    <source>
        <dbReference type="Pfam" id="PF02492"/>
    </source>
</evidence>
<protein>
    <recommendedName>
        <fullName evidence="1">CobW/HypB/UreG nucleotide-binding domain-containing protein</fullName>
    </recommendedName>
</protein>
<feature type="non-terminal residue" evidence="2">
    <location>
        <position position="1"/>
    </location>
</feature>
<feature type="non-terminal residue" evidence="2">
    <location>
        <position position="256"/>
    </location>
</feature>
<dbReference type="AlphaFoldDB" id="A0A382EWH9"/>
<feature type="domain" description="CobW/HypB/UreG nucleotide-binding" evidence="1">
    <location>
        <begin position="9"/>
        <end position="190"/>
    </location>
</feature>